<evidence type="ECO:0000259" key="4">
    <source>
        <dbReference type="SMART" id="SM00960"/>
    </source>
</evidence>
<gene>
    <name evidence="5" type="ORF">DSAG12_02346</name>
</gene>
<dbReference type="SMART" id="SM00173">
    <property type="entry name" value="RAS"/>
    <property type="match status" value="1"/>
</dbReference>
<dbReference type="SMART" id="SM00175">
    <property type="entry name" value="RAB"/>
    <property type="match status" value="1"/>
</dbReference>
<name>A0A5B9DCT5_9ARCH</name>
<dbReference type="GO" id="GO:0090385">
    <property type="term" value="P:phagosome-lysosome fusion"/>
    <property type="evidence" value="ECO:0007669"/>
    <property type="project" value="TreeGrafter"/>
</dbReference>
<dbReference type="InterPro" id="IPR004942">
    <property type="entry name" value="Roadblock/LAMTOR2_dom"/>
</dbReference>
<dbReference type="SUPFAM" id="SSF103196">
    <property type="entry name" value="Roadblock/LC7 domain"/>
    <property type="match status" value="1"/>
</dbReference>
<reference evidence="5 6" key="2">
    <citation type="journal article" date="2024" name="Int. J. Syst. Evol. Microbiol.">
        <title>Promethearchaeum syntrophicum gen. nov., sp. nov., an anaerobic, obligately syntrophic archaeon, the first isolate of the lineage 'Asgard' archaea, and proposal of the new archaeal phylum Promethearchaeota phyl. nov. and kingdom Promethearchaeati regn. nov.</title>
        <authorList>
            <person name="Imachi H."/>
            <person name="Nobu M.K."/>
            <person name="Kato S."/>
            <person name="Takaki Y."/>
            <person name="Miyazaki M."/>
            <person name="Miyata M."/>
            <person name="Ogawara M."/>
            <person name="Saito Y."/>
            <person name="Sakai S."/>
            <person name="Tahara Y.O."/>
            <person name="Takano Y."/>
            <person name="Tasumi E."/>
            <person name="Uematsu K."/>
            <person name="Yoshimura T."/>
            <person name="Itoh T."/>
            <person name="Ohkuma M."/>
            <person name="Takai K."/>
        </authorList>
    </citation>
    <scope>NUCLEOTIDE SEQUENCE [LARGE SCALE GENOMIC DNA]</scope>
    <source>
        <strain evidence="5 6">MK-D1</strain>
    </source>
</reference>
<dbReference type="SMART" id="SM00174">
    <property type="entry name" value="RHO"/>
    <property type="match status" value="1"/>
</dbReference>
<dbReference type="Gene3D" id="3.30.450.30">
    <property type="entry name" value="Dynein light chain 2a, cytoplasmic"/>
    <property type="match status" value="1"/>
</dbReference>
<dbReference type="AlphaFoldDB" id="A0A5B9DCT5"/>
<sequence length="317" mass="35541">MGINDQFNELISNLLSSLEEIKAAAIVDKDGLLIFSKIKGMDKDDEIGTVTAVFDSFIGRIKKDFGTASNFINITLVDENKFMFATAGPKAILTVIADVSISDNRLKVFGSHVANKIKLILEGEEIDYEIPPIINILSKMREGKLPLGEFSVKIIVLGAPGVGKTSLIRRFVDDKFAESYVSTIGVDISRKEVIINEKCTVNESLWDIGGQAQEMAPHRKRFYQGANFAFLVFDISRKKTFEKIDSWEKDLETSINRQLSVILIANKTDLETHEVDLEEIKQKATELNCPYLLCSARTGSNVMDAFRYAAYKFLEQY</sequence>
<dbReference type="FunFam" id="3.40.50.300:FF:001447">
    <property type="entry name" value="Ras-related protein Rab-1B"/>
    <property type="match status" value="1"/>
</dbReference>
<dbReference type="GO" id="GO:0003924">
    <property type="term" value="F:GTPase activity"/>
    <property type="evidence" value="ECO:0007669"/>
    <property type="project" value="InterPro"/>
</dbReference>
<evidence type="ECO:0000256" key="1">
    <source>
        <dbReference type="ARBA" id="ARBA00006270"/>
    </source>
</evidence>
<dbReference type="SMART" id="SM00960">
    <property type="entry name" value="Robl_LC7"/>
    <property type="match status" value="1"/>
</dbReference>
<dbReference type="EMBL" id="CP042905">
    <property type="protein sequence ID" value="QEE16516.1"/>
    <property type="molecule type" value="Genomic_DNA"/>
</dbReference>
<dbReference type="CDD" id="cd00154">
    <property type="entry name" value="Rab"/>
    <property type="match status" value="1"/>
</dbReference>
<keyword evidence="6" id="KW-1185">Reference proteome</keyword>
<dbReference type="GeneID" id="41330334"/>
<dbReference type="PRINTS" id="PR00449">
    <property type="entry name" value="RASTRNSFRMNG"/>
</dbReference>
<dbReference type="PANTHER" id="PTHR47981:SF20">
    <property type="entry name" value="RAS-RELATED PROTEIN RAB-7A"/>
    <property type="match status" value="1"/>
</dbReference>
<dbReference type="InterPro" id="IPR005225">
    <property type="entry name" value="Small_GTP-bd"/>
</dbReference>
<dbReference type="PROSITE" id="PS51417">
    <property type="entry name" value="ARF"/>
    <property type="match status" value="1"/>
</dbReference>
<dbReference type="KEGG" id="psyt:DSAG12_02346"/>
<dbReference type="SUPFAM" id="SSF52540">
    <property type="entry name" value="P-loop containing nucleoside triphosphate hydrolases"/>
    <property type="match status" value="1"/>
</dbReference>
<dbReference type="PROSITE" id="PS51421">
    <property type="entry name" value="RAS"/>
    <property type="match status" value="1"/>
</dbReference>
<dbReference type="GO" id="GO:0008333">
    <property type="term" value="P:endosome to lysosome transport"/>
    <property type="evidence" value="ECO:0007669"/>
    <property type="project" value="TreeGrafter"/>
</dbReference>
<keyword evidence="3" id="KW-0342">GTP-binding</keyword>
<dbReference type="GO" id="GO:0005525">
    <property type="term" value="F:GTP binding"/>
    <property type="evidence" value="ECO:0007669"/>
    <property type="project" value="UniProtKB-KW"/>
</dbReference>
<protein>
    <submittedName>
        <fullName evidence="5">GTP-binding protein</fullName>
    </submittedName>
</protein>
<evidence type="ECO:0000256" key="3">
    <source>
        <dbReference type="ARBA" id="ARBA00023134"/>
    </source>
</evidence>
<dbReference type="OrthoDB" id="56314at2157"/>
<dbReference type="Pfam" id="PF03259">
    <property type="entry name" value="Robl_LC7"/>
    <property type="match status" value="1"/>
</dbReference>
<dbReference type="GO" id="GO:0045335">
    <property type="term" value="C:phagocytic vesicle"/>
    <property type="evidence" value="ECO:0007669"/>
    <property type="project" value="TreeGrafter"/>
</dbReference>
<keyword evidence="2" id="KW-0547">Nucleotide-binding</keyword>
<evidence type="ECO:0000313" key="5">
    <source>
        <dbReference type="EMBL" id="QEE16516.1"/>
    </source>
</evidence>
<dbReference type="InterPro" id="IPR001806">
    <property type="entry name" value="Small_GTPase"/>
</dbReference>
<accession>A0A5B9DCT5</accession>
<dbReference type="GO" id="GO:0005764">
    <property type="term" value="C:lysosome"/>
    <property type="evidence" value="ECO:0007669"/>
    <property type="project" value="TreeGrafter"/>
</dbReference>
<dbReference type="PANTHER" id="PTHR47981">
    <property type="entry name" value="RAB FAMILY"/>
    <property type="match status" value="1"/>
</dbReference>
<evidence type="ECO:0000256" key="2">
    <source>
        <dbReference type="ARBA" id="ARBA00022741"/>
    </source>
</evidence>
<dbReference type="NCBIfam" id="TIGR00231">
    <property type="entry name" value="small_GTP"/>
    <property type="match status" value="1"/>
</dbReference>
<organism evidence="5 6">
    <name type="scientific">Promethearchaeum syntrophicum</name>
    <dbReference type="NCBI Taxonomy" id="2594042"/>
    <lineage>
        <taxon>Archaea</taxon>
        <taxon>Promethearchaeati</taxon>
        <taxon>Promethearchaeota</taxon>
        <taxon>Promethearchaeia</taxon>
        <taxon>Promethearchaeales</taxon>
        <taxon>Promethearchaeaceae</taxon>
        <taxon>Promethearchaeum</taxon>
    </lineage>
</organism>
<dbReference type="InterPro" id="IPR027417">
    <property type="entry name" value="P-loop_NTPase"/>
</dbReference>
<dbReference type="PROSITE" id="PS51419">
    <property type="entry name" value="RAB"/>
    <property type="match status" value="1"/>
</dbReference>
<comment type="similarity">
    <text evidence="1">Belongs to the small GTPase superfamily. Rab family.</text>
</comment>
<dbReference type="Pfam" id="PF00071">
    <property type="entry name" value="Ras"/>
    <property type="match status" value="1"/>
</dbReference>
<dbReference type="Proteomes" id="UP000321408">
    <property type="component" value="Chromosome"/>
</dbReference>
<evidence type="ECO:0000313" key="6">
    <source>
        <dbReference type="Proteomes" id="UP000321408"/>
    </source>
</evidence>
<proteinExistence type="inferred from homology"/>
<dbReference type="RefSeq" id="WP_147663391.1">
    <property type="nucleotide sequence ID" value="NZ_CP042905.2"/>
</dbReference>
<dbReference type="Gene3D" id="3.40.50.300">
    <property type="entry name" value="P-loop containing nucleotide triphosphate hydrolases"/>
    <property type="match status" value="1"/>
</dbReference>
<reference evidence="5 6" key="1">
    <citation type="journal article" date="2020" name="Nature">
        <title>Isolation of an archaeon at the prokaryote-eukaryote interface.</title>
        <authorList>
            <person name="Imachi H."/>
            <person name="Nobu M.K."/>
            <person name="Nakahara N."/>
            <person name="Morono Y."/>
            <person name="Ogawara M."/>
            <person name="Takaki Y."/>
            <person name="Takano Y."/>
            <person name="Uematsu K."/>
            <person name="Ikuta T."/>
            <person name="Ito M."/>
            <person name="Matsui Y."/>
            <person name="Miyazaki M."/>
            <person name="Murata K."/>
            <person name="Saito Y."/>
            <person name="Sakai S."/>
            <person name="Song C."/>
            <person name="Tasumi E."/>
            <person name="Yamanaka Y."/>
            <person name="Yamaguchi T."/>
            <person name="Kamagata Y."/>
            <person name="Tamaki H."/>
            <person name="Takai K."/>
        </authorList>
    </citation>
    <scope>NUCLEOTIDE SEQUENCE [LARGE SCALE GENOMIC DNA]</scope>
    <source>
        <strain evidence="5 6">MK-D1</strain>
    </source>
</reference>
<feature type="domain" description="Roadblock/LAMTOR2" evidence="4">
    <location>
        <begin position="8"/>
        <end position="97"/>
    </location>
</feature>